<keyword evidence="4 9" id="KW-0436">Ligase</keyword>
<dbReference type="GO" id="GO:0017118">
    <property type="term" value="F:lipoyltransferase activity"/>
    <property type="evidence" value="ECO:0007669"/>
    <property type="project" value="TreeGrafter"/>
</dbReference>
<reference evidence="9 10" key="1">
    <citation type="submission" date="2016-11" db="EMBL/GenBank/DDBJ databases">
        <authorList>
            <person name="Jaros S."/>
            <person name="Januszkiewicz K."/>
            <person name="Wedrychowicz H."/>
        </authorList>
    </citation>
    <scope>NUCLEOTIDE SEQUENCE [LARGE SCALE GENOMIC DNA]</scope>
    <source>
        <strain evidence="9 10">DSM 17459</strain>
    </source>
</reference>
<evidence type="ECO:0000256" key="5">
    <source>
        <dbReference type="ARBA" id="ARBA00022741"/>
    </source>
</evidence>
<proteinExistence type="predicted"/>
<comment type="catalytic activity">
    <reaction evidence="7">
        <text>L-lysyl-[lipoyl-carrier protein] + (R)-lipoate + ATP = N(6)-[(R)-lipoyl]-L-lysyl-[lipoyl-carrier protein] + AMP + diphosphate + H(+)</text>
        <dbReference type="Rhea" id="RHEA:49288"/>
        <dbReference type="Rhea" id="RHEA-COMP:10500"/>
        <dbReference type="Rhea" id="RHEA-COMP:10502"/>
        <dbReference type="ChEBI" id="CHEBI:15378"/>
        <dbReference type="ChEBI" id="CHEBI:29969"/>
        <dbReference type="ChEBI" id="CHEBI:30616"/>
        <dbReference type="ChEBI" id="CHEBI:33019"/>
        <dbReference type="ChEBI" id="CHEBI:83088"/>
        <dbReference type="ChEBI" id="CHEBI:83099"/>
        <dbReference type="ChEBI" id="CHEBI:456215"/>
        <dbReference type="EC" id="6.3.1.20"/>
    </reaction>
</comment>
<dbReference type="InterPro" id="IPR004143">
    <property type="entry name" value="BPL_LPL_catalytic"/>
</dbReference>
<evidence type="ECO:0000256" key="3">
    <source>
        <dbReference type="ARBA" id="ARBA00012367"/>
    </source>
</evidence>
<feature type="domain" description="BPL/LPL catalytic" evidence="8">
    <location>
        <begin position="24"/>
        <end position="207"/>
    </location>
</feature>
<dbReference type="GO" id="GO:0005737">
    <property type="term" value="C:cytoplasm"/>
    <property type="evidence" value="ECO:0007669"/>
    <property type="project" value="TreeGrafter"/>
</dbReference>
<dbReference type="PANTHER" id="PTHR12561:SF3">
    <property type="entry name" value="LIPOYLTRANSFERASE 1, MITOCHONDRIAL"/>
    <property type="match status" value="1"/>
</dbReference>
<dbReference type="Gene3D" id="3.30.390.50">
    <property type="entry name" value="CO dehydrogenase flavoprotein, C-terminal domain"/>
    <property type="match status" value="1"/>
</dbReference>
<dbReference type="EC" id="6.3.1.20" evidence="3"/>
<dbReference type="GO" id="GO:0005524">
    <property type="term" value="F:ATP binding"/>
    <property type="evidence" value="ECO:0007669"/>
    <property type="project" value="UniProtKB-KW"/>
</dbReference>
<dbReference type="GO" id="GO:0016979">
    <property type="term" value="F:lipoate-protein ligase activity"/>
    <property type="evidence" value="ECO:0007669"/>
    <property type="project" value="UniProtKB-EC"/>
</dbReference>
<dbReference type="STRING" id="1122155.SAMN02745158_04210"/>
<evidence type="ECO:0000256" key="7">
    <source>
        <dbReference type="ARBA" id="ARBA00048037"/>
    </source>
</evidence>
<dbReference type="Gene3D" id="3.30.930.10">
    <property type="entry name" value="Bira Bifunctional Protein, Domain 2"/>
    <property type="match status" value="1"/>
</dbReference>
<dbReference type="PANTHER" id="PTHR12561">
    <property type="entry name" value="LIPOATE-PROTEIN LIGASE"/>
    <property type="match status" value="1"/>
</dbReference>
<dbReference type="Pfam" id="PF10437">
    <property type="entry name" value="Lip_prot_lig_C"/>
    <property type="match status" value="1"/>
</dbReference>
<protein>
    <recommendedName>
        <fullName evidence="3">lipoate--protein ligase</fullName>
        <ecNumber evidence="3">6.3.1.20</ecNumber>
    </recommendedName>
</protein>
<dbReference type="CDD" id="cd16443">
    <property type="entry name" value="LplA"/>
    <property type="match status" value="1"/>
</dbReference>
<dbReference type="UniPathway" id="UPA00537">
    <property type="reaction ID" value="UER00594"/>
</dbReference>
<dbReference type="InterPro" id="IPR004562">
    <property type="entry name" value="LipoylTrfase_LipoateP_Ligase"/>
</dbReference>
<evidence type="ECO:0000256" key="2">
    <source>
        <dbReference type="ARBA" id="ARBA00005124"/>
    </source>
</evidence>
<dbReference type="PROSITE" id="PS51733">
    <property type="entry name" value="BPL_LPL_CATALYTIC"/>
    <property type="match status" value="1"/>
</dbReference>
<dbReference type="SUPFAM" id="SSF55681">
    <property type="entry name" value="Class II aaRS and biotin synthetases"/>
    <property type="match status" value="1"/>
</dbReference>
<gene>
    <name evidence="9" type="ORF">SAMN02745158_04210</name>
</gene>
<accession>A0A1M5CLS3</accession>
<keyword evidence="6" id="KW-0067">ATP-binding</keyword>
<sequence>MYLLNHSSTDCFFNLACEEYFVKNSQEDFFLLWQNDNTIVVGKNQNTLEEINHPYVTEHNIRVVRRMTGGGAVYHDLGNVNFSIIQTTEKEHFNDYAYFTQPVCLFLQTLGLHVQLSGRNDLTLCGMKFSGNAQACFGNRVLHHGTILFDSDITCLSKALTPNPLKIDSKGIKSVRSRVTNLKSSLSDDITVTAFMKSLTSYLLHSIPNLQEHRLTPEETAAIQSLADKKYRTWEWNYGSSPPFTLSKSRKYPFGIVTLHLYIESGQLRTLKIYGDFFGKKETENLEEKLQNTVFRYETILKTLELISVSDYIEGMDALEFCDLLFH</sequence>
<dbReference type="SUPFAM" id="SSF82649">
    <property type="entry name" value="SufE/NifU"/>
    <property type="match status" value="1"/>
</dbReference>
<dbReference type="Proteomes" id="UP000184245">
    <property type="component" value="Unassembled WGS sequence"/>
</dbReference>
<evidence type="ECO:0000313" key="10">
    <source>
        <dbReference type="Proteomes" id="UP000184245"/>
    </source>
</evidence>
<keyword evidence="10" id="KW-1185">Reference proteome</keyword>
<dbReference type="GO" id="GO:0009249">
    <property type="term" value="P:protein lipoylation"/>
    <property type="evidence" value="ECO:0007669"/>
    <property type="project" value="InterPro"/>
</dbReference>
<name>A0A1M5CLS3_9CLOT</name>
<dbReference type="AlphaFoldDB" id="A0A1M5CLS3"/>
<dbReference type="NCBIfam" id="TIGR00545">
    <property type="entry name" value="lipoyltrans"/>
    <property type="match status" value="1"/>
</dbReference>
<evidence type="ECO:0000256" key="1">
    <source>
        <dbReference type="ARBA" id="ARBA00005085"/>
    </source>
</evidence>
<dbReference type="InterPro" id="IPR019491">
    <property type="entry name" value="Lipoate_protein_ligase_C"/>
</dbReference>
<organism evidence="9 10">
    <name type="scientific">Lactonifactor longoviformis DSM 17459</name>
    <dbReference type="NCBI Taxonomy" id="1122155"/>
    <lineage>
        <taxon>Bacteria</taxon>
        <taxon>Bacillati</taxon>
        <taxon>Bacillota</taxon>
        <taxon>Clostridia</taxon>
        <taxon>Eubacteriales</taxon>
        <taxon>Clostridiaceae</taxon>
        <taxon>Lactonifactor</taxon>
    </lineage>
</organism>
<dbReference type="InterPro" id="IPR045864">
    <property type="entry name" value="aa-tRNA-synth_II/BPL/LPL"/>
</dbReference>
<dbReference type="FunFam" id="3.30.930.10:FF:000072">
    <property type="entry name" value="Lipoate--protein ligase"/>
    <property type="match status" value="1"/>
</dbReference>
<comment type="pathway">
    <text evidence="1">Protein modification; protein lipoylation via exogenous pathway; protein N(6)-(lipoyl)lysine from lipoate: step 2/2.</text>
</comment>
<evidence type="ECO:0000259" key="8">
    <source>
        <dbReference type="PROSITE" id="PS51733"/>
    </source>
</evidence>
<evidence type="ECO:0000313" key="9">
    <source>
        <dbReference type="EMBL" id="SHF55714.1"/>
    </source>
</evidence>
<dbReference type="RefSeq" id="WP_072854731.1">
    <property type="nucleotide sequence ID" value="NZ_FQVI01000042.1"/>
</dbReference>
<comment type="pathway">
    <text evidence="2">Protein modification; protein lipoylation via exogenous pathway; protein N(6)-(lipoyl)lysine from lipoate: step 1/2.</text>
</comment>
<dbReference type="EMBL" id="FQVI01000042">
    <property type="protein sequence ID" value="SHF55714.1"/>
    <property type="molecule type" value="Genomic_DNA"/>
</dbReference>
<evidence type="ECO:0000256" key="6">
    <source>
        <dbReference type="ARBA" id="ARBA00022840"/>
    </source>
</evidence>
<dbReference type="OrthoDB" id="9788148at2"/>
<evidence type="ECO:0000256" key="4">
    <source>
        <dbReference type="ARBA" id="ARBA00022598"/>
    </source>
</evidence>
<keyword evidence="5" id="KW-0547">Nucleotide-binding</keyword>
<dbReference type="Pfam" id="PF21948">
    <property type="entry name" value="LplA-B_cat"/>
    <property type="match status" value="1"/>
</dbReference>